<name>A0ABT6PUE1_9PSEU</name>
<evidence type="ECO:0000256" key="5">
    <source>
        <dbReference type="ARBA" id="ARBA00023136"/>
    </source>
</evidence>
<dbReference type="EMBL" id="JASAOF010000016">
    <property type="protein sequence ID" value="MDI2031253.1"/>
    <property type="molecule type" value="Genomic_DNA"/>
</dbReference>
<keyword evidence="5 10" id="KW-0472">Membrane</keyword>
<dbReference type="PANTHER" id="PTHR28259">
    <property type="entry name" value="FLUORIDE EXPORT PROTEIN 1-RELATED"/>
    <property type="match status" value="1"/>
</dbReference>
<evidence type="ECO:0000256" key="4">
    <source>
        <dbReference type="ARBA" id="ARBA00022989"/>
    </source>
</evidence>
<evidence type="ECO:0000313" key="11">
    <source>
        <dbReference type="EMBL" id="MDI2031253.1"/>
    </source>
</evidence>
<evidence type="ECO:0000256" key="3">
    <source>
        <dbReference type="ARBA" id="ARBA00022692"/>
    </source>
</evidence>
<sequence length="149" mass="15112">MASSAETRTVSAPARGKPASAVPLDLLAAVAAGGALGSVLRYGAGLIWPGPTSTFLVNVLGCLAIGVLMCVITELITPHRMLRPFLGVGVLGGFTTFSTYVTDALRLAVTAPLAALGYLLGTVLCCLIAVFVGVAATRALARGVRREAS</sequence>
<dbReference type="HAMAP" id="MF_00454">
    <property type="entry name" value="FluC"/>
    <property type="match status" value="1"/>
</dbReference>
<evidence type="ECO:0000256" key="7">
    <source>
        <dbReference type="ARBA" id="ARBA00035120"/>
    </source>
</evidence>
<feature type="transmembrane region" description="Helical" evidence="10">
    <location>
        <begin position="21"/>
        <end position="43"/>
    </location>
</feature>
<comment type="caution">
    <text evidence="11">The sequence shown here is derived from an EMBL/GenBank/DDBJ whole genome shotgun (WGS) entry which is preliminary data.</text>
</comment>
<keyword evidence="2 10" id="KW-1003">Cell membrane</keyword>
<evidence type="ECO:0000256" key="1">
    <source>
        <dbReference type="ARBA" id="ARBA00004651"/>
    </source>
</evidence>
<feature type="binding site" evidence="10">
    <location>
        <position position="92"/>
    </location>
    <ligand>
        <name>Na(+)</name>
        <dbReference type="ChEBI" id="CHEBI:29101"/>
        <note>structural</note>
    </ligand>
</feature>
<organism evidence="11 12">
    <name type="scientific">Saccharopolyspora ipomoeae</name>
    <dbReference type="NCBI Taxonomy" id="3042027"/>
    <lineage>
        <taxon>Bacteria</taxon>
        <taxon>Bacillati</taxon>
        <taxon>Actinomycetota</taxon>
        <taxon>Actinomycetes</taxon>
        <taxon>Pseudonocardiales</taxon>
        <taxon>Pseudonocardiaceae</taxon>
        <taxon>Saccharopolyspora</taxon>
    </lineage>
</organism>
<feature type="binding site" evidence="10">
    <location>
        <position position="95"/>
    </location>
    <ligand>
        <name>Na(+)</name>
        <dbReference type="ChEBI" id="CHEBI:29101"/>
        <note>structural</note>
    </ligand>
</feature>
<feature type="transmembrane region" description="Helical" evidence="10">
    <location>
        <begin position="84"/>
        <end position="101"/>
    </location>
</feature>
<comment type="catalytic activity">
    <reaction evidence="8">
        <text>fluoride(in) = fluoride(out)</text>
        <dbReference type="Rhea" id="RHEA:76159"/>
        <dbReference type="ChEBI" id="CHEBI:17051"/>
    </reaction>
    <physiologicalReaction direction="left-to-right" evidence="8">
        <dbReference type="Rhea" id="RHEA:76160"/>
    </physiologicalReaction>
</comment>
<keyword evidence="10" id="KW-0813">Transport</keyword>
<evidence type="ECO:0000256" key="9">
    <source>
        <dbReference type="ARBA" id="ARBA00049940"/>
    </source>
</evidence>
<evidence type="ECO:0000313" key="12">
    <source>
        <dbReference type="Proteomes" id="UP001237595"/>
    </source>
</evidence>
<keyword evidence="12" id="KW-1185">Reference proteome</keyword>
<keyword evidence="10" id="KW-0479">Metal-binding</keyword>
<evidence type="ECO:0000256" key="2">
    <source>
        <dbReference type="ARBA" id="ARBA00022475"/>
    </source>
</evidence>
<feature type="transmembrane region" description="Helical" evidence="10">
    <location>
        <begin position="113"/>
        <end position="136"/>
    </location>
</feature>
<dbReference type="RefSeq" id="WP_281457535.1">
    <property type="nucleotide sequence ID" value="NZ_JASAOF010000016.1"/>
</dbReference>
<comment type="similarity">
    <text evidence="7 10">Belongs to the fluoride channel Fluc/FEX (TC 1.A.43) family.</text>
</comment>
<dbReference type="PANTHER" id="PTHR28259:SF1">
    <property type="entry name" value="FLUORIDE EXPORT PROTEIN 1-RELATED"/>
    <property type="match status" value="1"/>
</dbReference>
<evidence type="ECO:0000256" key="8">
    <source>
        <dbReference type="ARBA" id="ARBA00035585"/>
    </source>
</evidence>
<keyword evidence="4 10" id="KW-1133">Transmembrane helix</keyword>
<reference evidence="11 12" key="1">
    <citation type="submission" date="2023-04" db="EMBL/GenBank/DDBJ databases">
        <title>Draft genome sequence of Saccharopolyspora sp. TS4A08 isolated from sweet potato rhizospheric soil.</title>
        <authorList>
            <person name="Suksaard P."/>
            <person name="Duangmal K."/>
        </authorList>
    </citation>
    <scope>NUCLEOTIDE SEQUENCE [LARGE SCALE GENOMIC DNA]</scope>
    <source>
        <strain evidence="11 12">TS4A08</strain>
    </source>
</reference>
<evidence type="ECO:0000256" key="6">
    <source>
        <dbReference type="ARBA" id="ARBA00023303"/>
    </source>
</evidence>
<dbReference type="Pfam" id="PF02537">
    <property type="entry name" value="CRCB"/>
    <property type="match status" value="1"/>
</dbReference>
<protein>
    <recommendedName>
        <fullName evidence="10">Fluoride-specific ion channel FluC</fullName>
    </recommendedName>
</protein>
<accession>A0ABT6PUE1</accession>
<comment type="activity regulation">
    <text evidence="10">Na(+) is not transported, but it plays an essential structural role and its presence is essential for fluoride channel function.</text>
</comment>
<keyword evidence="3 10" id="KW-0812">Transmembrane</keyword>
<gene>
    <name evidence="10" type="primary">fluC</name>
    <name evidence="10" type="synonym">crcB</name>
    <name evidence="11" type="ORF">QFW96_21675</name>
</gene>
<keyword evidence="10" id="KW-0915">Sodium</keyword>
<proteinExistence type="inferred from homology"/>
<comment type="subcellular location">
    <subcellularLocation>
        <location evidence="1 10">Cell membrane</location>
        <topology evidence="1 10">Multi-pass membrane protein</topology>
    </subcellularLocation>
</comment>
<comment type="function">
    <text evidence="9 10">Fluoride-specific ion channel. Important for reducing fluoride concentration in the cell, thus reducing its toxicity.</text>
</comment>
<keyword evidence="10" id="KW-0406">Ion transport</keyword>
<evidence type="ECO:0000256" key="10">
    <source>
        <dbReference type="HAMAP-Rule" id="MF_00454"/>
    </source>
</evidence>
<dbReference type="InterPro" id="IPR003691">
    <property type="entry name" value="FluC"/>
</dbReference>
<dbReference type="Proteomes" id="UP001237595">
    <property type="component" value="Unassembled WGS sequence"/>
</dbReference>
<keyword evidence="6 10" id="KW-0407">Ion channel</keyword>
<feature type="transmembrane region" description="Helical" evidence="10">
    <location>
        <begin position="55"/>
        <end position="77"/>
    </location>
</feature>